<dbReference type="InterPro" id="IPR011989">
    <property type="entry name" value="ARM-like"/>
</dbReference>
<protein>
    <submittedName>
        <fullName evidence="1">Target of rapamycin</fullName>
    </submittedName>
</protein>
<dbReference type="SUPFAM" id="SSF48371">
    <property type="entry name" value="ARM repeat"/>
    <property type="match status" value="1"/>
</dbReference>
<evidence type="ECO:0000313" key="1">
    <source>
        <dbReference type="EMBL" id="KAF8819571.1"/>
    </source>
</evidence>
<dbReference type="InterPro" id="IPR050517">
    <property type="entry name" value="DDR_Repair_Kinase"/>
</dbReference>
<dbReference type="InterPro" id="IPR016024">
    <property type="entry name" value="ARM-type_fold"/>
</dbReference>
<reference evidence="1 2" key="1">
    <citation type="journal article" date="2020" name="bioRxiv">
        <title>Metabolic contributions of an alphaproteobacterial endosymbiont in the apicomplexan Cardiosporidium cionae.</title>
        <authorList>
            <person name="Hunter E.S."/>
            <person name="Paight C.J."/>
            <person name="Lane C.E."/>
        </authorList>
    </citation>
    <scope>NUCLEOTIDE SEQUENCE [LARGE SCALE GENOMIC DNA]</scope>
    <source>
        <strain evidence="1">ESH_2018</strain>
    </source>
</reference>
<dbReference type="PANTHER" id="PTHR11139:SF9">
    <property type="entry name" value="SERINE_THREONINE-PROTEIN KINASE MTOR"/>
    <property type="match status" value="1"/>
</dbReference>
<dbReference type="Proteomes" id="UP000823046">
    <property type="component" value="Unassembled WGS sequence"/>
</dbReference>
<proteinExistence type="predicted"/>
<name>A0ABQ7J6F1_9APIC</name>
<accession>A0ABQ7J6F1</accession>
<dbReference type="Gene3D" id="1.25.10.10">
    <property type="entry name" value="Leucine-rich Repeat Variant"/>
    <property type="match status" value="2"/>
</dbReference>
<evidence type="ECO:0000313" key="2">
    <source>
        <dbReference type="Proteomes" id="UP000823046"/>
    </source>
</evidence>
<sequence length="582" mass="65476">MIHSSPPFFQYSDSLLLQYVEELGSHDEWTRRKAAKDLRIYAETEAKEMLGVTFGKFMDDLSNKIYQLIIQGDAHHRLGGLCALDELIDVHTNYGEEREVKNMRFVAFLRHIFQQNFPKGERVDDSQHLIILKATQSLGHIARSGGNWNMANVVQYELKSSFDWLTGDQEDEYHRLAAVYILKEVAENAPLLFKSHIDSFFRNIWLALRDAHSEKIRIGALHAVHAVLQLISSREEISVRTKWYEFTLSKMKAGLFSLDPAVVDGSFRILGEILQPCNFPKEFIAPHFEDACRLVFGFESSFNTNVQHSMISLLPLLAKFDSNRFTQGKYLDRTMRYLLKHLDATSSVECRHLAFVAIGDVASAVTCQISPHISAIISHLRDALAAKPTSAGQPSEVGDALQCISKLVKAMRTNFETQIHSLIHGMFAGGLSETLLETLQESVDSIPVLLPIVRNGLFKCISEMVMQLNEEAKEETDQNTAECNTRRESITLLSLTALGQFRVDDQVCNSFIIHCILRLLEHPNSSIRRKAALTTCKLLFPPTLLSSDISTFLSENSLAASNPEAAIPLVSSMYSPVFPSRV</sequence>
<dbReference type="EMBL" id="JADAQX010000689">
    <property type="protein sequence ID" value="KAF8819571.1"/>
    <property type="molecule type" value="Genomic_DNA"/>
</dbReference>
<organism evidence="1 2">
    <name type="scientific">Cardiosporidium cionae</name>
    <dbReference type="NCBI Taxonomy" id="476202"/>
    <lineage>
        <taxon>Eukaryota</taxon>
        <taxon>Sar</taxon>
        <taxon>Alveolata</taxon>
        <taxon>Apicomplexa</taxon>
        <taxon>Aconoidasida</taxon>
        <taxon>Nephromycida</taxon>
        <taxon>Cardiosporidium</taxon>
    </lineage>
</organism>
<gene>
    <name evidence="1" type="ORF">IE077_000809</name>
</gene>
<keyword evidence="2" id="KW-1185">Reference proteome</keyword>
<comment type="caution">
    <text evidence="1">The sequence shown here is derived from an EMBL/GenBank/DDBJ whole genome shotgun (WGS) entry which is preliminary data.</text>
</comment>
<dbReference type="PANTHER" id="PTHR11139">
    <property type="entry name" value="ATAXIA TELANGIECTASIA MUTATED ATM -RELATED"/>
    <property type="match status" value="1"/>
</dbReference>